<dbReference type="Ensembl" id="ENSNGAT00000003580.1">
    <property type="protein sequence ID" value="ENSNGAP00000002803.1"/>
    <property type="gene ID" value="ENSNGAG00000002792.1"/>
</dbReference>
<dbReference type="GO" id="GO:0002764">
    <property type="term" value="P:immune response-regulating signaling pathway"/>
    <property type="evidence" value="ECO:0007669"/>
    <property type="project" value="TreeGrafter"/>
</dbReference>
<organism evidence="6 7">
    <name type="scientific">Nannospalax galili</name>
    <name type="common">Northern Israeli blind subterranean mole rat</name>
    <name type="synonym">Spalax galili</name>
    <dbReference type="NCBI Taxonomy" id="1026970"/>
    <lineage>
        <taxon>Eukaryota</taxon>
        <taxon>Metazoa</taxon>
        <taxon>Chordata</taxon>
        <taxon>Craniata</taxon>
        <taxon>Vertebrata</taxon>
        <taxon>Euteleostomi</taxon>
        <taxon>Mammalia</taxon>
        <taxon>Eutheria</taxon>
        <taxon>Euarchontoglires</taxon>
        <taxon>Glires</taxon>
        <taxon>Rodentia</taxon>
        <taxon>Myomorpha</taxon>
        <taxon>Muroidea</taxon>
        <taxon>Spalacidae</taxon>
        <taxon>Spalacinae</taxon>
        <taxon>Nannospalax</taxon>
    </lineage>
</organism>
<protein>
    <recommendedName>
        <fullName evidence="5">Immunoglobulin-like beta-sandwich domain-containing protein</fullName>
    </recommendedName>
</protein>
<dbReference type="PANTHER" id="PTHR11738:SF181">
    <property type="entry name" value="LEUKOCYTE IMMUNOGLOBULIN-LIKE RECEPTOR SUBFAMILY B MEMBER 4A-RELATED"/>
    <property type="match status" value="1"/>
</dbReference>
<evidence type="ECO:0000256" key="3">
    <source>
        <dbReference type="ARBA" id="ARBA00023180"/>
    </source>
</evidence>
<accession>A0A8C6QHK1</accession>
<evidence type="ECO:0000313" key="7">
    <source>
        <dbReference type="Proteomes" id="UP000694381"/>
    </source>
</evidence>
<keyword evidence="7" id="KW-1185">Reference proteome</keyword>
<dbReference type="InterPro" id="IPR013783">
    <property type="entry name" value="Ig-like_fold"/>
</dbReference>
<dbReference type="GO" id="GO:0005886">
    <property type="term" value="C:plasma membrane"/>
    <property type="evidence" value="ECO:0007669"/>
    <property type="project" value="TreeGrafter"/>
</dbReference>
<keyword evidence="1" id="KW-0732">Signal</keyword>
<dbReference type="Pfam" id="PF13895">
    <property type="entry name" value="Ig_2"/>
    <property type="match status" value="1"/>
</dbReference>
<dbReference type="FunFam" id="2.60.40.10:FF:000049">
    <property type="entry name" value="Leukocyte immunoglobulin-like receptor subfamily B member 1"/>
    <property type="match status" value="2"/>
</dbReference>
<feature type="domain" description="Immunoglobulin-like beta-sandwich" evidence="5">
    <location>
        <begin position="88"/>
        <end position="157"/>
    </location>
</feature>
<proteinExistence type="predicted"/>
<keyword evidence="3" id="KW-0325">Glycoprotein</keyword>
<name>A0A8C6QHK1_NANGA</name>
<dbReference type="Proteomes" id="UP000694381">
    <property type="component" value="Unassembled WGS sequence"/>
</dbReference>
<evidence type="ECO:0000259" key="5">
    <source>
        <dbReference type="Pfam" id="PF00047"/>
    </source>
</evidence>
<keyword evidence="4" id="KW-0393">Immunoglobulin domain</keyword>
<reference evidence="6" key="1">
    <citation type="submission" date="2025-08" db="UniProtKB">
        <authorList>
            <consortium name="Ensembl"/>
        </authorList>
    </citation>
    <scope>IDENTIFICATION</scope>
</reference>
<evidence type="ECO:0000256" key="1">
    <source>
        <dbReference type="ARBA" id="ARBA00022729"/>
    </source>
</evidence>
<dbReference type="GeneTree" id="ENSGT01100000263478"/>
<dbReference type="AlphaFoldDB" id="A0A8C6QHK1"/>
<dbReference type="InterPro" id="IPR050412">
    <property type="entry name" value="Ig-like_Receptors_ImmuneReg"/>
</dbReference>
<dbReference type="InterPro" id="IPR036179">
    <property type="entry name" value="Ig-like_dom_sf"/>
</dbReference>
<dbReference type="Pfam" id="PF00047">
    <property type="entry name" value="ig"/>
    <property type="match status" value="1"/>
</dbReference>
<dbReference type="SUPFAM" id="SSF48726">
    <property type="entry name" value="Immunoglobulin"/>
    <property type="match status" value="2"/>
</dbReference>
<dbReference type="OMA" id="TEAWNIP"/>
<evidence type="ECO:0000256" key="2">
    <source>
        <dbReference type="ARBA" id="ARBA00023157"/>
    </source>
</evidence>
<evidence type="ECO:0000313" key="6">
    <source>
        <dbReference type="Ensembl" id="ENSNGAP00000002803.1"/>
    </source>
</evidence>
<dbReference type="Gene3D" id="2.60.40.10">
    <property type="entry name" value="Immunoglobulins"/>
    <property type="match status" value="2"/>
</dbReference>
<dbReference type="InterPro" id="IPR013151">
    <property type="entry name" value="Immunoglobulin_dom"/>
</dbReference>
<evidence type="ECO:0000256" key="4">
    <source>
        <dbReference type="ARBA" id="ARBA00023319"/>
    </source>
</evidence>
<reference evidence="6" key="2">
    <citation type="submission" date="2025-09" db="UniProtKB">
        <authorList>
            <consortium name="Ensembl"/>
        </authorList>
    </citation>
    <scope>IDENTIFICATION</scope>
</reference>
<dbReference type="PANTHER" id="PTHR11738">
    <property type="entry name" value="MHC CLASS I NK CELL RECEPTOR"/>
    <property type="match status" value="1"/>
</dbReference>
<sequence>MPVTIWCQGTFESLEYQLHKEGSQIPWDRQYPLLIKNKAKFSTQFMTMDYAGRYRCRYSSPAGWSELSDPLELVMTGVYQNPSLSVLPSHVVTLGVSITFQCWSELGFGTFILIQEGKPSLSFTLDSQHHNRQFQALFHVDSVTARHNGTFRCYGYFRNTPWVWSLPSDSLKVLVSGENP</sequence>
<keyword evidence="2" id="KW-1015">Disulfide bond</keyword>